<organism evidence="3 4">
    <name type="scientific">Mycena metata</name>
    <dbReference type="NCBI Taxonomy" id="1033252"/>
    <lineage>
        <taxon>Eukaryota</taxon>
        <taxon>Fungi</taxon>
        <taxon>Dikarya</taxon>
        <taxon>Basidiomycota</taxon>
        <taxon>Agaricomycotina</taxon>
        <taxon>Agaricomycetes</taxon>
        <taxon>Agaricomycetidae</taxon>
        <taxon>Agaricales</taxon>
        <taxon>Marasmiineae</taxon>
        <taxon>Mycenaceae</taxon>
        <taxon>Mycena</taxon>
    </lineage>
</organism>
<protein>
    <recommendedName>
        <fullName evidence="2">DUF4100 domain-containing protein</fullName>
    </recommendedName>
</protein>
<dbReference type="EMBL" id="JARKIB010000184">
    <property type="protein sequence ID" value="KAJ7726787.1"/>
    <property type="molecule type" value="Genomic_DNA"/>
</dbReference>
<name>A0AAD7HT46_9AGAR</name>
<feature type="domain" description="DUF4100" evidence="2">
    <location>
        <begin position="324"/>
        <end position="486"/>
    </location>
</feature>
<feature type="compositionally biased region" description="Pro residues" evidence="1">
    <location>
        <begin position="435"/>
        <end position="446"/>
    </location>
</feature>
<dbReference type="AlphaFoldDB" id="A0AAD7HT46"/>
<feature type="compositionally biased region" description="Basic and acidic residues" evidence="1">
    <location>
        <begin position="401"/>
        <end position="426"/>
    </location>
</feature>
<accession>A0AAD7HT46</accession>
<comment type="caution">
    <text evidence="3">The sequence shown here is derived from an EMBL/GenBank/DDBJ whole genome shotgun (WGS) entry which is preliminary data.</text>
</comment>
<keyword evidence="4" id="KW-1185">Reference proteome</keyword>
<gene>
    <name evidence="3" type="ORF">B0H16DRAFT_1471259</name>
</gene>
<evidence type="ECO:0000313" key="4">
    <source>
        <dbReference type="Proteomes" id="UP001215598"/>
    </source>
</evidence>
<sequence length="489" mass="54846">MSTTATPAQHSVLLVPMPIPRTPHAPHFNGKYVTDFLTLIAQHGANTGITNMDDMVPYILHVKDMIRYDAAFDPEVVGKTWTNAKDALKVLFGHADKAPEYTEAMLQDFCREQNAKSPFSNKEEIEAYTQKFAQIAGPLTKKKKITAEERDFYFITGISNKLKDWFNDQVPVANRTRTAPPTIPDSVAILQKRFDTNSLTYVPWAETSKSKPRVPTFGADGNKQETTYLRQDSDPDHGAVTDQMDDINRKLELLHLSIAKLSSNRAPEHSHATEHVHSDQVHGPQKSCFMCGKVNAHPLHPSRCPETRFLLDSNTIKFDTNTERYVMKDGTDLPRIPRGFVGGVAEYIRARERDQAQASTTARTNSIRLSYESNRVLNDDYFAVSSLDIMDRLAEPVTRTGRDTNVRFDPTKRTEGNKGKEREREAAQPSTSAPAPAPAPAPPVKPPVTAFPTLPNPINREDGWRNSRPSNSNPRNEDITMRDAKRQVS</sequence>
<dbReference type="Pfam" id="PF13352">
    <property type="entry name" value="DUF4100"/>
    <property type="match status" value="1"/>
</dbReference>
<evidence type="ECO:0000256" key="1">
    <source>
        <dbReference type="SAM" id="MobiDB-lite"/>
    </source>
</evidence>
<dbReference type="Proteomes" id="UP001215598">
    <property type="component" value="Unassembled WGS sequence"/>
</dbReference>
<reference evidence="3" key="1">
    <citation type="submission" date="2023-03" db="EMBL/GenBank/DDBJ databases">
        <title>Massive genome expansion in bonnet fungi (Mycena s.s.) driven by repeated elements and novel gene families across ecological guilds.</title>
        <authorList>
            <consortium name="Lawrence Berkeley National Laboratory"/>
            <person name="Harder C.B."/>
            <person name="Miyauchi S."/>
            <person name="Viragh M."/>
            <person name="Kuo A."/>
            <person name="Thoen E."/>
            <person name="Andreopoulos B."/>
            <person name="Lu D."/>
            <person name="Skrede I."/>
            <person name="Drula E."/>
            <person name="Henrissat B."/>
            <person name="Morin E."/>
            <person name="Kohler A."/>
            <person name="Barry K."/>
            <person name="LaButti K."/>
            <person name="Morin E."/>
            <person name="Salamov A."/>
            <person name="Lipzen A."/>
            <person name="Mereny Z."/>
            <person name="Hegedus B."/>
            <person name="Baldrian P."/>
            <person name="Stursova M."/>
            <person name="Weitz H."/>
            <person name="Taylor A."/>
            <person name="Grigoriev I.V."/>
            <person name="Nagy L.G."/>
            <person name="Martin F."/>
            <person name="Kauserud H."/>
        </authorList>
    </citation>
    <scope>NUCLEOTIDE SEQUENCE</scope>
    <source>
        <strain evidence="3">CBHHK182m</strain>
    </source>
</reference>
<dbReference type="InterPro" id="IPR025165">
    <property type="entry name" value="DUF4100"/>
</dbReference>
<evidence type="ECO:0000259" key="2">
    <source>
        <dbReference type="Pfam" id="PF13352"/>
    </source>
</evidence>
<feature type="region of interest" description="Disordered" evidence="1">
    <location>
        <begin position="401"/>
        <end position="489"/>
    </location>
</feature>
<proteinExistence type="predicted"/>
<evidence type="ECO:0000313" key="3">
    <source>
        <dbReference type="EMBL" id="KAJ7726787.1"/>
    </source>
</evidence>
<feature type="compositionally biased region" description="Basic and acidic residues" evidence="1">
    <location>
        <begin position="475"/>
        <end position="489"/>
    </location>
</feature>